<dbReference type="Proteomes" id="UP000789831">
    <property type="component" value="Unassembled WGS sequence"/>
</dbReference>
<evidence type="ECO:0000313" key="1">
    <source>
        <dbReference type="EMBL" id="CAG8641783.1"/>
    </source>
</evidence>
<feature type="non-terminal residue" evidence="1">
    <location>
        <position position="1"/>
    </location>
</feature>
<evidence type="ECO:0000313" key="2">
    <source>
        <dbReference type="Proteomes" id="UP000789831"/>
    </source>
</evidence>
<keyword evidence="2" id="KW-1185">Reference proteome</keyword>
<gene>
    <name evidence="1" type="ORF">AGERDE_LOCUS11006</name>
</gene>
<comment type="caution">
    <text evidence="1">The sequence shown here is derived from an EMBL/GenBank/DDBJ whole genome shotgun (WGS) entry which is preliminary data.</text>
</comment>
<dbReference type="EMBL" id="CAJVPL010004010">
    <property type="protein sequence ID" value="CAG8641783.1"/>
    <property type="molecule type" value="Genomic_DNA"/>
</dbReference>
<protein>
    <submittedName>
        <fullName evidence="1">6157_t:CDS:1</fullName>
    </submittedName>
</protein>
<sequence length="47" mass="5225">RQNVDSSDHKTRRKCRAVQSLCTRHQASRLSALTAEMSGLGRDLGKV</sequence>
<proteinExistence type="predicted"/>
<reference evidence="1" key="1">
    <citation type="submission" date="2021-06" db="EMBL/GenBank/DDBJ databases">
        <authorList>
            <person name="Kallberg Y."/>
            <person name="Tangrot J."/>
            <person name="Rosling A."/>
        </authorList>
    </citation>
    <scope>NUCLEOTIDE SEQUENCE</scope>
    <source>
        <strain evidence="1">MT106</strain>
    </source>
</reference>
<organism evidence="1 2">
    <name type="scientific">Ambispora gerdemannii</name>
    <dbReference type="NCBI Taxonomy" id="144530"/>
    <lineage>
        <taxon>Eukaryota</taxon>
        <taxon>Fungi</taxon>
        <taxon>Fungi incertae sedis</taxon>
        <taxon>Mucoromycota</taxon>
        <taxon>Glomeromycotina</taxon>
        <taxon>Glomeromycetes</taxon>
        <taxon>Archaeosporales</taxon>
        <taxon>Ambisporaceae</taxon>
        <taxon>Ambispora</taxon>
    </lineage>
</organism>
<dbReference type="AlphaFoldDB" id="A0A9N9DK11"/>
<accession>A0A9N9DK11</accession>
<name>A0A9N9DK11_9GLOM</name>